<dbReference type="Proteomes" id="UP001211065">
    <property type="component" value="Unassembled WGS sequence"/>
</dbReference>
<evidence type="ECO:0000313" key="3">
    <source>
        <dbReference type="Proteomes" id="UP001211065"/>
    </source>
</evidence>
<reference evidence="2" key="1">
    <citation type="submission" date="2020-05" db="EMBL/GenBank/DDBJ databases">
        <title>Phylogenomic resolution of chytrid fungi.</title>
        <authorList>
            <person name="Stajich J.E."/>
            <person name="Amses K."/>
            <person name="Simmons R."/>
            <person name="Seto K."/>
            <person name="Myers J."/>
            <person name="Bonds A."/>
            <person name="Quandt C.A."/>
            <person name="Barry K."/>
            <person name="Liu P."/>
            <person name="Grigoriev I."/>
            <person name="Longcore J.E."/>
            <person name="James T.Y."/>
        </authorList>
    </citation>
    <scope>NUCLEOTIDE SEQUENCE</scope>
    <source>
        <strain evidence="2">JEL0476</strain>
    </source>
</reference>
<accession>A0AAD5U1Q4</accession>
<feature type="domain" description="NrS-1 polymerase-like helicase" evidence="1">
    <location>
        <begin position="178"/>
        <end position="272"/>
    </location>
</feature>
<gene>
    <name evidence="2" type="ORF">HK099_007064</name>
</gene>
<protein>
    <recommendedName>
        <fullName evidence="1">NrS-1 polymerase-like helicase domain-containing protein</fullName>
    </recommendedName>
</protein>
<dbReference type="InterPro" id="IPR027417">
    <property type="entry name" value="P-loop_NTPase"/>
</dbReference>
<dbReference type="AlphaFoldDB" id="A0AAD5U1Q4"/>
<name>A0AAD5U1Q4_9FUNG</name>
<dbReference type="Gene3D" id="3.40.50.300">
    <property type="entry name" value="P-loop containing nucleotide triphosphate hydrolases"/>
    <property type="match status" value="1"/>
</dbReference>
<proteinExistence type="predicted"/>
<sequence length="375" mass="44018">MLRRKVTNVRNLLLKTARLSKLKKTNDGILYKQIEGVSYGYEKYKKLFSWMQDVLMNNRDAASHQNIMDRVKKDLLQNDYEELSLLHFNNDYIGFKDGVFNLVECEFTKKEEVEKDLVCRKYFDMNFEEANEKKSVYFDKIFTDQFEDEGVINFTKMMIGRSCFEVGRFDKWECMLSIVGKAATGKSVIINLVVAMNEKRVGAISDGFEKKFGLSQIANENAVVADELPADIERSVPAKKLTELIRGDIIQMPVKYHQDLIEKWKVPMIFAAMDFPQYKSSIVANYIIITEFAKEVQQINCTLKKMVENELPIIMINCCKMYKEYREKFKDVNVWKFCPYYFVEMRHKFLLAMGFEYATEGCIIEKKIVREKEVE</sequence>
<comment type="caution">
    <text evidence="2">The sequence shown here is derived from an EMBL/GenBank/DDBJ whole genome shotgun (WGS) entry which is preliminary data.</text>
</comment>
<organism evidence="2 3">
    <name type="scientific">Clydaea vesicula</name>
    <dbReference type="NCBI Taxonomy" id="447962"/>
    <lineage>
        <taxon>Eukaryota</taxon>
        <taxon>Fungi</taxon>
        <taxon>Fungi incertae sedis</taxon>
        <taxon>Chytridiomycota</taxon>
        <taxon>Chytridiomycota incertae sedis</taxon>
        <taxon>Chytridiomycetes</taxon>
        <taxon>Lobulomycetales</taxon>
        <taxon>Lobulomycetaceae</taxon>
        <taxon>Clydaea</taxon>
    </lineage>
</organism>
<keyword evidence="3" id="KW-1185">Reference proteome</keyword>
<evidence type="ECO:0000313" key="2">
    <source>
        <dbReference type="EMBL" id="KAJ3214031.1"/>
    </source>
</evidence>
<dbReference type="InterPro" id="IPR045455">
    <property type="entry name" value="NrS-1_pol-like_helicase"/>
</dbReference>
<evidence type="ECO:0000259" key="1">
    <source>
        <dbReference type="Pfam" id="PF19263"/>
    </source>
</evidence>
<dbReference type="EMBL" id="JADGJW010000656">
    <property type="protein sequence ID" value="KAJ3214031.1"/>
    <property type="molecule type" value="Genomic_DNA"/>
</dbReference>
<dbReference type="Pfam" id="PF19263">
    <property type="entry name" value="DUF5906"/>
    <property type="match status" value="1"/>
</dbReference>